<reference evidence="4 5" key="1">
    <citation type="journal article" date="2019" name="Int. J. Syst. Evol. Microbiol.">
        <title>The Global Catalogue of Microorganisms (GCM) 10K type strain sequencing project: providing services to taxonomists for standard genome sequencing and annotation.</title>
        <authorList>
            <consortium name="The Broad Institute Genomics Platform"/>
            <consortium name="The Broad Institute Genome Sequencing Center for Infectious Disease"/>
            <person name="Wu L."/>
            <person name="Ma J."/>
        </authorList>
    </citation>
    <scope>NUCLEOTIDE SEQUENCE [LARGE SCALE GENOMIC DNA]</scope>
    <source>
        <strain evidence="4 5">JCM 16021</strain>
    </source>
</reference>
<keyword evidence="2" id="KW-0378">Hydrolase</keyword>
<dbReference type="Proteomes" id="UP001500575">
    <property type="component" value="Unassembled WGS sequence"/>
</dbReference>
<evidence type="ECO:0000256" key="1">
    <source>
        <dbReference type="ARBA" id="ARBA00022723"/>
    </source>
</evidence>
<comment type="caution">
    <text evidence="3">Lacks conserved residue(s) required for the propagation of feature annotation.</text>
</comment>
<dbReference type="Pfam" id="PF02126">
    <property type="entry name" value="PTE"/>
    <property type="match status" value="1"/>
</dbReference>
<dbReference type="RefSeq" id="WP_344305538.1">
    <property type="nucleotide sequence ID" value="NZ_BAAAQQ010000014.1"/>
</dbReference>
<comment type="caution">
    <text evidence="4">The sequence shown here is derived from an EMBL/GenBank/DDBJ whole genome shotgun (WGS) entry which is preliminary data.</text>
</comment>
<sequence length="312" mass="33459">MADAAVMTTDGPVDPAALGLVLPHEHIFLDLTREYRGDGLLNDFDAAVGELRDFADHGGGTIIDCTTRGLSPQHVQVAEAAKAAGVLVVLGTGFYRDPYLRPEWMDPTSVKALADELISEVDDGIDGTGVRAGIIGEIGSDRGFISAAEERSFRAAGRAQVATGLGLTTHAARWPVGHAQLDLLAEEGVDPRCVIVGHCDTVPLPDYHVSIAERGAFVQFDTIRAGSKFDLECRVRWVRNLVDRGHAARILLSHDVCLASHLAVRGGSGYTLLMREFLPMLKAAGVSDEVIELITVHNPRRALLAERGTQGE</sequence>
<organism evidence="4 5">
    <name type="scientific">Nocardioides bigeumensis</name>
    <dbReference type="NCBI Taxonomy" id="433657"/>
    <lineage>
        <taxon>Bacteria</taxon>
        <taxon>Bacillati</taxon>
        <taxon>Actinomycetota</taxon>
        <taxon>Actinomycetes</taxon>
        <taxon>Propionibacteriales</taxon>
        <taxon>Nocardioidaceae</taxon>
        <taxon>Nocardioides</taxon>
    </lineage>
</organism>
<proteinExistence type="inferred from homology"/>
<dbReference type="InterPro" id="IPR032466">
    <property type="entry name" value="Metal_Hydrolase"/>
</dbReference>
<dbReference type="PROSITE" id="PS51347">
    <property type="entry name" value="PHOSPHOTRIESTERASE_2"/>
    <property type="match status" value="1"/>
</dbReference>
<dbReference type="PANTHER" id="PTHR10819">
    <property type="entry name" value="PHOSPHOTRIESTERASE-RELATED"/>
    <property type="match status" value="1"/>
</dbReference>
<evidence type="ECO:0000256" key="2">
    <source>
        <dbReference type="ARBA" id="ARBA00022801"/>
    </source>
</evidence>
<evidence type="ECO:0000313" key="5">
    <source>
        <dbReference type="Proteomes" id="UP001500575"/>
    </source>
</evidence>
<evidence type="ECO:0000313" key="4">
    <source>
        <dbReference type="EMBL" id="GAA2133516.1"/>
    </source>
</evidence>
<dbReference type="InterPro" id="IPR001559">
    <property type="entry name" value="Phosphotriesterase"/>
</dbReference>
<dbReference type="EMBL" id="BAAAQQ010000014">
    <property type="protein sequence ID" value="GAA2133516.1"/>
    <property type="molecule type" value="Genomic_DNA"/>
</dbReference>
<name>A0ABN2YWX0_9ACTN</name>
<comment type="similarity">
    <text evidence="3">Belongs to the metallo-dependent hydrolases superfamily. Phosphotriesterase family.</text>
</comment>
<protein>
    <submittedName>
        <fullName evidence="4">Phosphotriesterase</fullName>
    </submittedName>
</protein>
<accession>A0ABN2YWX0</accession>
<dbReference type="PANTHER" id="PTHR10819:SF3">
    <property type="entry name" value="PHOSPHOTRIESTERASE-RELATED PROTEIN"/>
    <property type="match status" value="1"/>
</dbReference>
<dbReference type="Gene3D" id="3.20.20.140">
    <property type="entry name" value="Metal-dependent hydrolases"/>
    <property type="match status" value="1"/>
</dbReference>
<evidence type="ECO:0000256" key="3">
    <source>
        <dbReference type="PROSITE-ProRule" id="PRU00679"/>
    </source>
</evidence>
<dbReference type="PIRSF" id="PIRSF016839">
    <property type="entry name" value="PhP"/>
    <property type="match status" value="1"/>
</dbReference>
<keyword evidence="5" id="KW-1185">Reference proteome</keyword>
<keyword evidence="1" id="KW-0479">Metal-binding</keyword>
<gene>
    <name evidence="4" type="ORF">GCM10009843_39060</name>
</gene>
<dbReference type="SUPFAM" id="SSF51556">
    <property type="entry name" value="Metallo-dependent hydrolases"/>
    <property type="match status" value="1"/>
</dbReference>